<sequence>MSEYHYIFARPGFPRERLVQDISTACAVELRPTDDEFVDYAGNLGYAAVEVEFTHEYEGDRGMPFERYDSLVTIRDFDTNLERQEATARHIFENLATLGRYDLLLVRDLQESLASSTAGSDPV</sequence>
<accession>A0ABY7KJI0</accession>
<protein>
    <submittedName>
        <fullName evidence="1">Uncharacterized protein</fullName>
    </submittedName>
</protein>
<evidence type="ECO:0000313" key="2">
    <source>
        <dbReference type="Proteomes" id="UP001164439"/>
    </source>
</evidence>
<proteinExistence type="predicted"/>
<name>A0ABY7KJI0_9ACTN</name>
<gene>
    <name evidence="1" type="ORF">STRCI_005200</name>
</gene>
<reference evidence="1" key="1">
    <citation type="submission" date="2022-12" db="EMBL/GenBank/DDBJ databases">
        <authorList>
            <person name="Ruckert C."/>
            <person name="Busche T."/>
            <person name="Kalinowski J."/>
            <person name="Wittmann C."/>
        </authorList>
    </citation>
    <scope>NUCLEOTIDE SEQUENCE</scope>
    <source>
        <strain evidence="1">DSM 40467</strain>
    </source>
</reference>
<keyword evidence="2" id="KW-1185">Reference proteome</keyword>
<dbReference type="EMBL" id="CP114413">
    <property type="protein sequence ID" value="WAZ23830.1"/>
    <property type="molecule type" value="Genomic_DNA"/>
</dbReference>
<dbReference type="Proteomes" id="UP001164439">
    <property type="component" value="Chromosome"/>
</dbReference>
<organism evidence="1 2">
    <name type="scientific">Streptomyces cinnabarinus</name>
    <dbReference type="NCBI Taxonomy" id="67287"/>
    <lineage>
        <taxon>Bacteria</taxon>
        <taxon>Bacillati</taxon>
        <taxon>Actinomycetota</taxon>
        <taxon>Actinomycetes</taxon>
        <taxon>Kitasatosporales</taxon>
        <taxon>Streptomycetaceae</taxon>
        <taxon>Streptomyces</taxon>
    </lineage>
</organism>
<dbReference type="RefSeq" id="WP_269661374.1">
    <property type="nucleotide sequence ID" value="NZ_CP114413.1"/>
</dbReference>
<evidence type="ECO:0000313" key="1">
    <source>
        <dbReference type="EMBL" id="WAZ23830.1"/>
    </source>
</evidence>